<protein>
    <submittedName>
        <fullName evidence="6 7">Ribonuclease P protein subunit p14-like</fullName>
    </submittedName>
</protein>
<dbReference type="Gene3D" id="3.30.70.3250">
    <property type="entry name" value="Ribonuclease P, Pop5 subunit"/>
    <property type="match status" value="1"/>
</dbReference>
<dbReference type="RefSeq" id="XP_055882416.1">
    <property type="nucleotide sequence ID" value="XM_056026441.1"/>
</dbReference>
<dbReference type="RefSeq" id="XP_013094533.1">
    <property type="nucleotide sequence ID" value="XM_013239079.2"/>
</dbReference>
<dbReference type="PANTHER" id="PTHR15441">
    <property type="entry name" value="RIBONUCLEASE P PROTEIN SUBUNIT P14"/>
    <property type="match status" value="1"/>
</dbReference>
<dbReference type="Proteomes" id="UP000076420">
    <property type="component" value="Unassembled WGS sequence"/>
</dbReference>
<evidence type="ECO:0000313" key="6">
    <source>
        <dbReference type="RefSeq" id="XP_013094533.1"/>
    </source>
</evidence>
<evidence type="ECO:0000313" key="3">
    <source>
        <dbReference type="EnsemblMetazoa" id="BGLB035730-PA"/>
    </source>
</evidence>
<reference evidence="6 7" key="2">
    <citation type="submission" date="2025-04" db="UniProtKB">
        <authorList>
            <consortium name="RefSeq"/>
        </authorList>
    </citation>
    <scope>IDENTIFICATION</scope>
</reference>
<dbReference type="Proteomes" id="UP001165740">
    <property type="component" value="Chromosome 4"/>
</dbReference>
<evidence type="ECO:0000313" key="9">
    <source>
        <dbReference type="RefSeq" id="XP_055882415.1"/>
    </source>
</evidence>
<dbReference type="GO" id="GO:0030681">
    <property type="term" value="C:multimeric ribonuclease P complex"/>
    <property type="evidence" value="ECO:0007669"/>
    <property type="project" value="TreeGrafter"/>
</dbReference>
<dbReference type="RefSeq" id="XP_055882415.1">
    <property type="nucleotide sequence ID" value="XM_056026440.1"/>
</dbReference>
<gene>
    <name evidence="3" type="primary">106078250</name>
    <name evidence="6 7 8 9 10" type="synonym">LOC106078250</name>
</gene>
<dbReference type="VEuPathDB" id="VectorBase:BGLB035730"/>
<evidence type="ECO:0000259" key="2">
    <source>
        <dbReference type="Pfam" id="PF20976"/>
    </source>
</evidence>
<dbReference type="OMA" id="PCHFQVI"/>
<dbReference type="OrthoDB" id="2262258at2759"/>
<keyword evidence="5" id="KW-1185">Reference proteome</keyword>
<dbReference type="GO" id="GO:0005730">
    <property type="term" value="C:nucleolus"/>
    <property type="evidence" value="ECO:0007669"/>
    <property type="project" value="TreeGrafter"/>
</dbReference>
<evidence type="ECO:0000313" key="4">
    <source>
        <dbReference type="Proteomes" id="UP000076420"/>
    </source>
</evidence>
<evidence type="ECO:0000313" key="10">
    <source>
        <dbReference type="RefSeq" id="XP_055882416.1"/>
    </source>
</evidence>
<dbReference type="GeneID" id="106078250"/>
<reference evidence="3" key="1">
    <citation type="submission" date="2020-05" db="UniProtKB">
        <authorList>
            <consortium name="EnsemblMetazoa"/>
        </authorList>
    </citation>
    <scope>IDENTIFICATION</scope>
    <source>
        <strain evidence="3">BB02</strain>
    </source>
</reference>
<sequence>MEVQEEVKSSLLISDKHHPFVYLKIQLTFENGEEDVNELTPVQFKFLVMQAIKETLGEIGASTPVDILKLWDEGLAILRVPSIEAEKIWAALTLYSTTATQKKCAFRVLQASAFLLALSVNSRDLR</sequence>
<dbReference type="RefSeq" id="XP_055882413.1">
    <property type="nucleotide sequence ID" value="XM_056026438.1"/>
</dbReference>
<dbReference type="EnsemblMetazoa" id="BGLB035730-RA">
    <property type="protein sequence ID" value="BGLB035730-PA"/>
    <property type="gene ID" value="BGLB035730"/>
</dbReference>
<evidence type="ECO:0000313" key="5">
    <source>
        <dbReference type="Proteomes" id="UP001165740"/>
    </source>
</evidence>
<dbReference type="InterPro" id="IPR049128">
    <property type="entry name" value="Pop8-like_dom"/>
</dbReference>
<dbReference type="RefSeq" id="XP_055882414.1">
    <property type="nucleotide sequence ID" value="XM_056026439.1"/>
</dbReference>
<name>A0A2C9LWE3_BIOGL</name>
<evidence type="ECO:0000256" key="1">
    <source>
        <dbReference type="ARBA" id="ARBA00022694"/>
    </source>
</evidence>
<evidence type="ECO:0000313" key="8">
    <source>
        <dbReference type="RefSeq" id="XP_055882414.1"/>
    </source>
</evidence>
<accession>A0A2C9LWE3</accession>
<proteinExistence type="predicted"/>
<dbReference type="AlphaFoldDB" id="A0A2C9LWE3"/>
<dbReference type="GO" id="GO:0001682">
    <property type="term" value="P:tRNA 5'-leader removal"/>
    <property type="evidence" value="ECO:0007669"/>
    <property type="project" value="TreeGrafter"/>
</dbReference>
<dbReference type="InterPro" id="IPR038085">
    <property type="entry name" value="Rnp2-like_sf"/>
</dbReference>
<evidence type="ECO:0000313" key="7">
    <source>
        <dbReference type="RefSeq" id="XP_055882413.1"/>
    </source>
</evidence>
<dbReference type="SUPFAM" id="SSF160350">
    <property type="entry name" value="Rnp2-like"/>
    <property type="match status" value="1"/>
</dbReference>
<dbReference type="VEuPathDB" id="VectorBase:BGLAX_032902"/>
<dbReference type="GO" id="GO:0033204">
    <property type="term" value="F:ribonuclease P RNA binding"/>
    <property type="evidence" value="ECO:0007669"/>
    <property type="project" value="TreeGrafter"/>
</dbReference>
<dbReference type="PANTHER" id="PTHR15441:SF1">
    <property type="entry name" value="RIBONUCLEASE P PROTEIN SUBUNIT P14"/>
    <property type="match status" value="1"/>
</dbReference>
<keyword evidence="1" id="KW-0819">tRNA processing</keyword>
<dbReference type="STRING" id="6526.A0A2C9LWE3"/>
<organism evidence="3 4">
    <name type="scientific">Biomphalaria glabrata</name>
    <name type="common">Bloodfluke planorb</name>
    <name type="synonym">Freshwater snail</name>
    <dbReference type="NCBI Taxonomy" id="6526"/>
    <lineage>
        <taxon>Eukaryota</taxon>
        <taxon>Metazoa</taxon>
        <taxon>Spiralia</taxon>
        <taxon>Lophotrochozoa</taxon>
        <taxon>Mollusca</taxon>
        <taxon>Gastropoda</taxon>
        <taxon>Heterobranchia</taxon>
        <taxon>Euthyneura</taxon>
        <taxon>Panpulmonata</taxon>
        <taxon>Hygrophila</taxon>
        <taxon>Lymnaeoidea</taxon>
        <taxon>Planorbidae</taxon>
        <taxon>Biomphalaria</taxon>
    </lineage>
</organism>
<dbReference type="KEGG" id="bgt:106078250"/>
<feature type="domain" description="Ribonucleases P/MRP subunit Pop8-like" evidence="2">
    <location>
        <begin position="19"/>
        <end position="95"/>
    </location>
</feature>
<dbReference type="Pfam" id="PF20976">
    <property type="entry name" value="Pop8"/>
    <property type="match status" value="1"/>
</dbReference>